<protein>
    <recommendedName>
        <fullName evidence="3">Lipoprotein</fullName>
    </recommendedName>
</protein>
<sequence>MTPFKNLYGFLLVGLLAVGCEKENKVAPTPTEDAQAVTVKVNQLARVKQDITLNVDSISDSRCPYNATCVWYGNAQVKFTLKSETQSQSGELCIGQCGTQLKNRDVITVQLGTESYEVTLSDVQPFPGTKPDGTPKEAVITVNLKK</sequence>
<keyword evidence="2" id="KW-1185">Reference proteome</keyword>
<dbReference type="PROSITE" id="PS51257">
    <property type="entry name" value="PROKAR_LIPOPROTEIN"/>
    <property type="match status" value="1"/>
</dbReference>
<gene>
    <name evidence="1" type="ORF">DUE52_29080</name>
</gene>
<organism evidence="1 2">
    <name type="scientific">Larkinella punicea</name>
    <dbReference type="NCBI Taxonomy" id="2315727"/>
    <lineage>
        <taxon>Bacteria</taxon>
        <taxon>Pseudomonadati</taxon>
        <taxon>Bacteroidota</taxon>
        <taxon>Cytophagia</taxon>
        <taxon>Cytophagales</taxon>
        <taxon>Spirosomataceae</taxon>
        <taxon>Larkinella</taxon>
    </lineage>
</organism>
<evidence type="ECO:0000313" key="1">
    <source>
        <dbReference type="EMBL" id="RCR66034.1"/>
    </source>
</evidence>
<dbReference type="Proteomes" id="UP000253383">
    <property type="component" value="Unassembled WGS sequence"/>
</dbReference>
<accession>A0A368JH59</accession>
<dbReference type="RefSeq" id="WP_114409605.1">
    <property type="nucleotide sequence ID" value="NZ_QOWE01000032.1"/>
</dbReference>
<reference evidence="1 2" key="1">
    <citation type="submission" date="2018-07" db="EMBL/GenBank/DDBJ databases">
        <title>Genome analysis of Larkinella rosea.</title>
        <authorList>
            <person name="Zhou Z."/>
            <person name="Wang G."/>
        </authorList>
    </citation>
    <scope>NUCLEOTIDE SEQUENCE [LARGE SCALE GENOMIC DNA]</scope>
    <source>
        <strain evidence="2">zzj9</strain>
    </source>
</reference>
<name>A0A368JH59_9BACT</name>
<evidence type="ECO:0000313" key="2">
    <source>
        <dbReference type="Proteomes" id="UP000253383"/>
    </source>
</evidence>
<dbReference type="OrthoDB" id="163809at2"/>
<dbReference type="EMBL" id="QOWE01000032">
    <property type="protein sequence ID" value="RCR66034.1"/>
    <property type="molecule type" value="Genomic_DNA"/>
</dbReference>
<comment type="caution">
    <text evidence="1">The sequence shown here is derived from an EMBL/GenBank/DDBJ whole genome shotgun (WGS) entry which is preliminary data.</text>
</comment>
<dbReference type="AlphaFoldDB" id="A0A368JH59"/>
<evidence type="ECO:0008006" key="3">
    <source>
        <dbReference type="Google" id="ProtNLM"/>
    </source>
</evidence>
<proteinExistence type="predicted"/>